<gene>
    <name evidence="12" type="ORF">J5N97_012377</name>
</gene>
<keyword evidence="9 11" id="KW-0472">Membrane</keyword>
<dbReference type="PANTHER" id="PTHR22593:SF2">
    <property type="entry name" value="TRANSMEMBRANE PROTEIN 18"/>
    <property type="match status" value="1"/>
</dbReference>
<dbReference type="EMBL" id="JAGGNH010000003">
    <property type="protein sequence ID" value="KAJ0976903.1"/>
    <property type="molecule type" value="Genomic_DNA"/>
</dbReference>
<keyword evidence="10" id="KW-0539">Nucleus</keyword>
<keyword evidence="7" id="KW-0175">Coiled coil</keyword>
<dbReference type="GO" id="GO:0031965">
    <property type="term" value="C:nuclear membrane"/>
    <property type="evidence" value="ECO:0007669"/>
    <property type="project" value="UniProtKB-SubCell"/>
</dbReference>
<dbReference type="Pfam" id="PF14770">
    <property type="entry name" value="TMEM18"/>
    <property type="match status" value="1"/>
</dbReference>
<evidence type="ECO:0000313" key="12">
    <source>
        <dbReference type="EMBL" id="KAJ0976903.1"/>
    </source>
</evidence>
<evidence type="ECO:0000256" key="2">
    <source>
        <dbReference type="ARBA" id="ARBA00004127"/>
    </source>
</evidence>
<feature type="transmembrane region" description="Helical" evidence="11">
    <location>
        <begin position="108"/>
        <end position="140"/>
    </location>
</feature>
<keyword evidence="5 11" id="KW-0812">Transmembrane</keyword>
<evidence type="ECO:0000256" key="11">
    <source>
        <dbReference type="SAM" id="Phobius"/>
    </source>
</evidence>
<dbReference type="InterPro" id="IPR026721">
    <property type="entry name" value="TMEM18"/>
</dbReference>
<evidence type="ECO:0000256" key="10">
    <source>
        <dbReference type="ARBA" id="ARBA00023242"/>
    </source>
</evidence>
<protein>
    <recommendedName>
        <fullName evidence="4">Transmembrane protein 18</fullName>
    </recommendedName>
</protein>
<reference evidence="12" key="1">
    <citation type="submission" date="2021-03" db="EMBL/GenBank/DDBJ databases">
        <authorList>
            <person name="Li Z."/>
            <person name="Yang C."/>
        </authorList>
    </citation>
    <scope>NUCLEOTIDE SEQUENCE</scope>
    <source>
        <strain evidence="12">Dzin_1.0</strain>
        <tissue evidence="12">Leaf</tissue>
    </source>
</reference>
<evidence type="ECO:0000256" key="1">
    <source>
        <dbReference type="ARBA" id="ARBA00004126"/>
    </source>
</evidence>
<evidence type="ECO:0000256" key="8">
    <source>
        <dbReference type="ARBA" id="ARBA00023125"/>
    </source>
</evidence>
<dbReference type="Proteomes" id="UP001085076">
    <property type="component" value="Miscellaneous, Linkage group lg03"/>
</dbReference>
<dbReference type="AlphaFoldDB" id="A0A9D5CNQ7"/>
<comment type="caution">
    <text evidence="12">The sequence shown here is derived from an EMBL/GenBank/DDBJ whole genome shotgun (WGS) entry which is preliminary data.</text>
</comment>
<evidence type="ECO:0000256" key="3">
    <source>
        <dbReference type="ARBA" id="ARBA00009971"/>
    </source>
</evidence>
<feature type="transmembrane region" description="Helical" evidence="11">
    <location>
        <begin position="70"/>
        <end position="88"/>
    </location>
</feature>
<comment type="subcellular location">
    <subcellularLocation>
        <location evidence="2">Endomembrane system</location>
        <topology evidence="2">Multi-pass membrane protein</topology>
    </subcellularLocation>
    <subcellularLocation>
        <location evidence="1">Nucleus membrane</location>
    </subcellularLocation>
</comment>
<comment type="similarity">
    <text evidence="3">Belongs to the TMEM18 family.</text>
</comment>
<evidence type="ECO:0000256" key="5">
    <source>
        <dbReference type="ARBA" id="ARBA00022692"/>
    </source>
</evidence>
<keyword evidence="6 11" id="KW-1133">Transmembrane helix</keyword>
<name>A0A9D5CNQ7_9LILI</name>
<dbReference type="PANTHER" id="PTHR22593">
    <property type="entry name" value="TRANSMEMBRANE PROTEIN 18"/>
    <property type="match status" value="1"/>
</dbReference>
<keyword evidence="13" id="KW-1185">Reference proteome</keyword>
<accession>A0A9D5CNQ7</accession>
<evidence type="ECO:0000256" key="9">
    <source>
        <dbReference type="ARBA" id="ARBA00023136"/>
    </source>
</evidence>
<evidence type="ECO:0000256" key="4">
    <source>
        <dbReference type="ARBA" id="ARBA00014253"/>
    </source>
</evidence>
<evidence type="ECO:0000313" key="13">
    <source>
        <dbReference type="Proteomes" id="UP001085076"/>
    </source>
</evidence>
<reference evidence="12" key="2">
    <citation type="journal article" date="2022" name="Hortic Res">
        <title>The genome of Dioscorea zingiberensis sheds light on the biosynthesis, origin and evolution of the medicinally important diosgenin saponins.</title>
        <authorList>
            <person name="Li Y."/>
            <person name="Tan C."/>
            <person name="Li Z."/>
            <person name="Guo J."/>
            <person name="Li S."/>
            <person name="Chen X."/>
            <person name="Wang C."/>
            <person name="Dai X."/>
            <person name="Yang H."/>
            <person name="Song W."/>
            <person name="Hou L."/>
            <person name="Xu J."/>
            <person name="Tong Z."/>
            <person name="Xu A."/>
            <person name="Yuan X."/>
            <person name="Wang W."/>
            <person name="Yang Q."/>
            <person name="Chen L."/>
            <person name="Sun Z."/>
            <person name="Wang K."/>
            <person name="Pan B."/>
            <person name="Chen J."/>
            <person name="Bao Y."/>
            <person name="Liu F."/>
            <person name="Qi X."/>
            <person name="Gang D.R."/>
            <person name="Wen J."/>
            <person name="Li J."/>
        </authorList>
    </citation>
    <scope>NUCLEOTIDE SEQUENCE</scope>
    <source>
        <strain evidence="12">Dzin_1.0</strain>
    </source>
</reference>
<organism evidence="12 13">
    <name type="scientific">Dioscorea zingiberensis</name>
    <dbReference type="NCBI Taxonomy" id="325984"/>
    <lineage>
        <taxon>Eukaryota</taxon>
        <taxon>Viridiplantae</taxon>
        <taxon>Streptophyta</taxon>
        <taxon>Embryophyta</taxon>
        <taxon>Tracheophyta</taxon>
        <taxon>Spermatophyta</taxon>
        <taxon>Magnoliopsida</taxon>
        <taxon>Liliopsida</taxon>
        <taxon>Dioscoreales</taxon>
        <taxon>Dioscoreaceae</taxon>
        <taxon>Dioscorea</taxon>
    </lineage>
</organism>
<sequence length="159" mass="18649">MDDLKALLNSQADVIEKLTAELRMGLRPAIDNFIGFYHAIDWKEPWLICLLLFEFTLVLTTILTRRNDKVQLLLFIMAFSGIYFAERLNNFLRGNWKSFAKQNYFDSHGLFISVIWSGPLLLLSMLIVVNTLFTLCRLIIKWKRAELKHRARLVQSKQE</sequence>
<keyword evidence="8" id="KW-0238">DNA-binding</keyword>
<dbReference type="GO" id="GO:0003677">
    <property type="term" value="F:DNA binding"/>
    <property type="evidence" value="ECO:0007669"/>
    <property type="project" value="UniProtKB-KW"/>
</dbReference>
<evidence type="ECO:0000256" key="6">
    <source>
        <dbReference type="ARBA" id="ARBA00022989"/>
    </source>
</evidence>
<feature type="transmembrane region" description="Helical" evidence="11">
    <location>
        <begin position="45"/>
        <end position="63"/>
    </location>
</feature>
<evidence type="ECO:0000256" key="7">
    <source>
        <dbReference type="ARBA" id="ARBA00023054"/>
    </source>
</evidence>
<proteinExistence type="inferred from homology"/>
<dbReference type="OrthoDB" id="411535at2759"/>